<dbReference type="Proteomes" id="UP001529380">
    <property type="component" value="Unassembled WGS sequence"/>
</dbReference>
<protein>
    <submittedName>
        <fullName evidence="3">Relaxase/mobilization nuclease domain-containing protein</fullName>
    </submittedName>
</protein>
<dbReference type="Pfam" id="PF03432">
    <property type="entry name" value="Relaxase"/>
    <property type="match status" value="1"/>
</dbReference>
<evidence type="ECO:0000259" key="2">
    <source>
        <dbReference type="Pfam" id="PF03432"/>
    </source>
</evidence>
<keyword evidence="4" id="KW-1185">Reference proteome</keyword>
<proteinExistence type="predicted"/>
<name>A0ABT7UU34_9FIRM</name>
<sequence>MAATRLIPMHVNKGKTLAQSLGDRTDYAKNPEKTHKGELVTGYQCDPRTVDEEFMLSKRQYEQITGRRQRHEVIAYQIRQSFRPGEVTPEQANRLGRELALRFTKGKYAFIVATHTDRAHIHNHIVFNSTSLDGTRKFKNFWLSSIALQRVSDLICLENGLSVIEPKPYHERTKRTDYPHKVKNRDVLCEAIDAVLQKNPRSFDELLKGLQTQGYEIKYGKHISAKGKNQARFIRLDSLAAGYTEADLRVRFPGCKRNKPREKQAFAPENQPFDLIIDIQSKLQSKGAGYQRWASVYNLKQMSKTLLFLRDHKIESLEQLNQLATQKTAERDTLLAAIQQSEQRLVEIAALKKHIINYSKTRPIYEEYRKAGYSKKFLEAHREEIMLHKAAKAAFDTLGVKKLPKVKELGVEYAEVLAAKKQAYAEYRQMKNEVQELLIAQRNTAFLYGAEDKADEQVRRNEGQSH</sequence>
<gene>
    <name evidence="3" type="ORF">QUW08_13980</name>
</gene>
<reference evidence="3 4" key="1">
    <citation type="submission" date="2023-06" db="EMBL/GenBank/DDBJ databases">
        <title>Identification and characterization of horizontal gene transfer across gut microbiota members of farm animals based on homology search.</title>
        <authorList>
            <person name="Schwarzerova J."/>
            <person name="Nykrynova M."/>
            <person name="Jureckova K."/>
            <person name="Cejkova D."/>
            <person name="Rychlik I."/>
        </authorList>
    </citation>
    <scope>NUCLEOTIDE SEQUENCE [LARGE SCALE GENOMIC DNA]</scope>
    <source>
        <strain evidence="3 4">ET340</strain>
    </source>
</reference>
<feature type="coiled-coil region" evidence="1">
    <location>
        <begin position="413"/>
        <end position="440"/>
    </location>
</feature>
<feature type="domain" description="MobA/VirD2-like nuclease" evidence="2">
    <location>
        <begin position="27"/>
        <end position="161"/>
    </location>
</feature>
<dbReference type="EMBL" id="JAUDCL010000037">
    <property type="protein sequence ID" value="MDM8202392.1"/>
    <property type="molecule type" value="Genomic_DNA"/>
</dbReference>
<dbReference type="RefSeq" id="WP_289600691.1">
    <property type="nucleotide sequence ID" value="NZ_JAUDCL010000037.1"/>
</dbReference>
<evidence type="ECO:0000313" key="3">
    <source>
        <dbReference type="EMBL" id="MDM8202392.1"/>
    </source>
</evidence>
<evidence type="ECO:0000313" key="4">
    <source>
        <dbReference type="Proteomes" id="UP001529380"/>
    </source>
</evidence>
<dbReference type="InterPro" id="IPR005094">
    <property type="entry name" value="Endonuclease_MobA/VirD2"/>
</dbReference>
<evidence type="ECO:0000256" key="1">
    <source>
        <dbReference type="SAM" id="Coils"/>
    </source>
</evidence>
<accession>A0ABT7UU34</accession>
<organism evidence="3 4">
    <name type="scientific">Allofournierella massiliensis</name>
    <dbReference type="NCBI Taxonomy" id="1650663"/>
    <lineage>
        <taxon>Bacteria</taxon>
        <taxon>Bacillati</taxon>
        <taxon>Bacillota</taxon>
        <taxon>Clostridia</taxon>
        <taxon>Eubacteriales</taxon>
        <taxon>Oscillospiraceae</taxon>
        <taxon>Allofournierella</taxon>
    </lineage>
</organism>
<comment type="caution">
    <text evidence="3">The sequence shown here is derived from an EMBL/GenBank/DDBJ whole genome shotgun (WGS) entry which is preliminary data.</text>
</comment>
<keyword evidence="1" id="KW-0175">Coiled coil</keyword>